<dbReference type="GO" id="GO:0000160">
    <property type="term" value="P:phosphorelay signal transduction system"/>
    <property type="evidence" value="ECO:0007669"/>
    <property type="project" value="UniProtKB-KW"/>
</dbReference>
<reference evidence="2" key="1">
    <citation type="journal article" date="2009" name="Rice">
        <title>De Novo Next Generation Sequencing of Plant Genomes.</title>
        <authorList>
            <person name="Rounsley S."/>
            <person name="Marri P.R."/>
            <person name="Yu Y."/>
            <person name="He R."/>
            <person name="Sisneros N."/>
            <person name="Goicoechea J.L."/>
            <person name="Lee S.J."/>
            <person name="Angelova A."/>
            <person name="Kudrna D."/>
            <person name="Luo M."/>
            <person name="Affourtit J."/>
            <person name="Desany B."/>
            <person name="Knight J."/>
            <person name="Niazi F."/>
            <person name="Egholm M."/>
            <person name="Wing R.A."/>
        </authorList>
    </citation>
    <scope>NUCLEOTIDE SEQUENCE [LARGE SCALE GENOMIC DNA]</scope>
    <source>
        <strain evidence="2">cv. IRGC 105608</strain>
    </source>
</reference>
<evidence type="ECO:0000313" key="2">
    <source>
        <dbReference type="EnsemblPlants" id="OBART04G08390.1"/>
    </source>
</evidence>
<dbReference type="PANTHER" id="PTHR43874">
    <property type="entry name" value="TWO-COMPONENT RESPONSE REGULATOR"/>
    <property type="match status" value="1"/>
</dbReference>
<dbReference type="InterPro" id="IPR045279">
    <property type="entry name" value="ARR-like"/>
</dbReference>
<dbReference type="GO" id="GO:0009736">
    <property type="term" value="P:cytokinin-activated signaling pathway"/>
    <property type="evidence" value="ECO:0007669"/>
    <property type="project" value="InterPro"/>
</dbReference>
<dbReference type="PaxDb" id="65489-OBART04G08390.1"/>
<organism evidence="2">
    <name type="scientific">Oryza barthii</name>
    <dbReference type="NCBI Taxonomy" id="65489"/>
    <lineage>
        <taxon>Eukaryota</taxon>
        <taxon>Viridiplantae</taxon>
        <taxon>Streptophyta</taxon>
        <taxon>Embryophyta</taxon>
        <taxon>Tracheophyta</taxon>
        <taxon>Spermatophyta</taxon>
        <taxon>Magnoliopsida</taxon>
        <taxon>Liliopsida</taxon>
        <taxon>Poales</taxon>
        <taxon>Poaceae</taxon>
        <taxon>BOP clade</taxon>
        <taxon>Oryzoideae</taxon>
        <taxon>Oryzeae</taxon>
        <taxon>Oryzinae</taxon>
        <taxon>Oryza</taxon>
    </lineage>
</organism>
<evidence type="ECO:0008006" key="4">
    <source>
        <dbReference type="Google" id="ProtNLM"/>
    </source>
</evidence>
<dbReference type="InterPro" id="IPR011006">
    <property type="entry name" value="CheY-like_superfamily"/>
</dbReference>
<dbReference type="PANTHER" id="PTHR43874:SF92">
    <property type="entry name" value="TWO-COMPONENT RESPONSE REGULATOR ORR28"/>
    <property type="match status" value="1"/>
</dbReference>
<dbReference type="SUPFAM" id="SSF52172">
    <property type="entry name" value="CheY-like"/>
    <property type="match status" value="1"/>
</dbReference>
<accession>A0A0D3FUG8</accession>
<keyword evidence="3" id="KW-1185">Reference proteome</keyword>
<name>A0A0D3FUG8_9ORYZ</name>
<protein>
    <recommendedName>
        <fullName evidence="4">Response regulatory domain-containing protein</fullName>
    </recommendedName>
</protein>
<dbReference type="Gramene" id="OBART04G08390.1">
    <property type="protein sequence ID" value="OBART04G08390.1"/>
    <property type="gene ID" value="OBART04G08390"/>
</dbReference>
<sequence length="152" mass="17064">MGLLSLSLMEISVMPTLQELCSLASTFHVIMYSSPVNALIILENNAQDIVVVLATVDVKQLSGLKFLEAARMKHQDLQVIMMSAETTRLYTMMRCVKLAARFLVKKPLNEDIVHDLWQHIALKVLMMEKIRELLQGCTIYVNGSVCVLLSAK</sequence>
<dbReference type="EnsemblPlants" id="OBART04G08390.1">
    <property type="protein sequence ID" value="OBART04G08390.1"/>
    <property type="gene ID" value="OBART04G08390"/>
</dbReference>
<dbReference type="AlphaFoldDB" id="A0A0D3FUG8"/>
<dbReference type="HOGENOM" id="CLU_1899459_0_0_1"/>
<dbReference type="Gene3D" id="3.40.50.2300">
    <property type="match status" value="1"/>
</dbReference>
<dbReference type="Proteomes" id="UP000026960">
    <property type="component" value="Chromosome 4"/>
</dbReference>
<dbReference type="STRING" id="65489.A0A0D3FUG8"/>
<evidence type="ECO:0000313" key="3">
    <source>
        <dbReference type="Proteomes" id="UP000026960"/>
    </source>
</evidence>
<proteinExistence type="predicted"/>
<reference evidence="2" key="2">
    <citation type="submission" date="2015-03" db="UniProtKB">
        <authorList>
            <consortium name="EnsemblPlants"/>
        </authorList>
    </citation>
    <scope>IDENTIFICATION</scope>
</reference>
<evidence type="ECO:0000256" key="1">
    <source>
        <dbReference type="ARBA" id="ARBA00023012"/>
    </source>
</evidence>
<keyword evidence="1" id="KW-0902">Two-component regulatory system</keyword>